<keyword evidence="1" id="KW-0812">Transmembrane</keyword>
<dbReference type="RefSeq" id="WP_176956172.1">
    <property type="nucleotide sequence ID" value="NZ_FNFO01000011.1"/>
</dbReference>
<accession>A0A1G9R4A8</accession>
<keyword evidence="1" id="KW-1133">Transmembrane helix</keyword>
<feature type="transmembrane region" description="Helical" evidence="1">
    <location>
        <begin position="12"/>
        <end position="35"/>
    </location>
</feature>
<keyword evidence="3" id="KW-1185">Reference proteome</keyword>
<feature type="transmembrane region" description="Helical" evidence="1">
    <location>
        <begin position="55"/>
        <end position="78"/>
    </location>
</feature>
<gene>
    <name evidence="2" type="ORF">SAMN05421823_11129</name>
</gene>
<dbReference type="Proteomes" id="UP000198510">
    <property type="component" value="Unassembled WGS sequence"/>
</dbReference>
<feature type="transmembrane region" description="Helical" evidence="1">
    <location>
        <begin position="170"/>
        <end position="192"/>
    </location>
</feature>
<evidence type="ECO:0008006" key="4">
    <source>
        <dbReference type="Google" id="ProtNLM"/>
    </source>
</evidence>
<evidence type="ECO:0000313" key="2">
    <source>
        <dbReference type="EMBL" id="SDM18068.1"/>
    </source>
</evidence>
<evidence type="ECO:0000313" key="3">
    <source>
        <dbReference type="Proteomes" id="UP000198510"/>
    </source>
</evidence>
<dbReference type="AlphaFoldDB" id="A0A1G9R4A8"/>
<feature type="transmembrane region" description="Helical" evidence="1">
    <location>
        <begin position="198"/>
        <end position="220"/>
    </location>
</feature>
<proteinExistence type="predicted"/>
<evidence type="ECO:0000256" key="1">
    <source>
        <dbReference type="SAM" id="Phobius"/>
    </source>
</evidence>
<reference evidence="2 3" key="1">
    <citation type="submission" date="2016-10" db="EMBL/GenBank/DDBJ databases">
        <authorList>
            <person name="de Groot N.N."/>
        </authorList>
    </citation>
    <scope>NUCLEOTIDE SEQUENCE [LARGE SCALE GENOMIC DNA]</scope>
    <source>
        <strain evidence="2 3">DSM 25186</strain>
    </source>
</reference>
<dbReference type="InterPro" id="IPR025495">
    <property type="entry name" value="DUF4386"/>
</dbReference>
<dbReference type="STRING" id="1075417.SAMN05421823_11129"/>
<name>A0A1G9R4A8_9BACT</name>
<keyword evidence="1" id="KW-0472">Membrane</keyword>
<protein>
    <recommendedName>
        <fullName evidence="4">DUF4386 domain-containing protein</fullName>
    </recommendedName>
</protein>
<feature type="transmembrane region" description="Helical" evidence="1">
    <location>
        <begin position="90"/>
        <end position="114"/>
    </location>
</feature>
<sequence>MDSPNKTARLAGLLYLLMGFAGMFGLMYVPSQLIVSGDAAATTANILQAEGLYRAGIVANLLCQTLFIFLVLALYRLLRPVHESYARLMLVLVIVAVPIAFLNLVNQLAVLVLLSEVEFLAAFDPAQLQALAMVFLRLYHYGIVVVEVFWGLWLFPFGLLVYHSGFLPRLLGILLMIACFGYLANSVTELLFPTFQKFVSPITSVTGTVGEFSIILWLLIKGVNEKTQSVAAQAA</sequence>
<organism evidence="2 3">
    <name type="scientific">Catalinimonas alkaloidigena</name>
    <dbReference type="NCBI Taxonomy" id="1075417"/>
    <lineage>
        <taxon>Bacteria</taxon>
        <taxon>Pseudomonadati</taxon>
        <taxon>Bacteroidota</taxon>
        <taxon>Cytophagia</taxon>
        <taxon>Cytophagales</taxon>
        <taxon>Catalimonadaceae</taxon>
        <taxon>Catalinimonas</taxon>
    </lineage>
</organism>
<dbReference type="EMBL" id="FNFO01000011">
    <property type="protein sequence ID" value="SDM18068.1"/>
    <property type="molecule type" value="Genomic_DNA"/>
</dbReference>
<dbReference type="Pfam" id="PF14329">
    <property type="entry name" value="DUF4386"/>
    <property type="match status" value="1"/>
</dbReference>
<feature type="transmembrane region" description="Helical" evidence="1">
    <location>
        <begin position="138"/>
        <end position="163"/>
    </location>
</feature>